<dbReference type="InterPro" id="IPR006149">
    <property type="entry name" value="EB_dom"/>
</dbReference>
<feature type="region of interest" description="Disordered" evidence="2">
    <location>
        <begin position="3659"/>
        <end position="3681"/>
    </location>
</feature>
<keyword evidence="6" id="KW-1185">Reference proteome</keyword>
<keyword evidence="3" id="KW-0472">Membrane</keyword>
<sequence length="3748" mass="407999">MGQCRCDSGFFATATQCRELLDVGSVCTATGQCRDLSECSTDSGGTCVCIDNHYQDLTQCLPRLREGQPCNHSIQCVDKALCPHGPGFEPLLSGKTSAGYSDGADIDQIPTESLCSCVSGFYPSGGQCVAEIDTGFVCNSSIQCTAGALCEETGLSKVCVCQPDFYETDGKCQPLVPADLPCKVTAMCTVNATCVPDIPKSLCRTGQCTVHSQCLAGREPGQNICVCDLSHYMDGGKCLEDIPAGLRCDSTHKCTTHAACEFNGFVRECQCSAHFYARGGACLPRRNARQSCDAPGQCIMGAECQLIGSSHYQEGQTCVERSRPGEVCSNLGQCVPNAECDLPLSPSAVGLCRCLPGFYKDSGVCKTAIDAGRECELQNSCVLNAQCTPVQGGQECICDPDFYQEGPLCETRINASLPCTSIDQCIANAKCLRAEPDSSAIGDSHKFTCQCTNRFFQSNNLQCLPLKNVLLPCSDSRECTPGAACEFRGQIMSEVCMCMSGFYRDGDVCSLLKKAGQSCYGEDQCIQDASCSGINPNTTELSSSTLSLQPGANASCVCNRGFFQGGQDCLPLIPVDQACVKDYQCTPGAYCGVQHEASVCTCNSEHFQNGSKCALLRNASTPCLTSRQCISGAECVDSQLLNSSSTSKVCECVEGYYEDGGNICRTLINASRPCKFDFECTGGADCIEIIAGVTNCVCREGAYFEDELHQCRSLLNASSPCEGIGQCIHGAECRENGSDNTWKSCVCQDSFYEDKLTHTCEDVKLPGMECEESRQCIGSAYCKVYNEEILGSGICTCKEDMFYQHGLECKKRINATSPCFGLGQCIIGASCKETSNVSNSSRYECVCDDNFYLNRQSCYALKNVSEPCTAKGQCVEGAECLGEVGSSTCACVEGYYQDLTECKPRKNPGISCALDLQCIRQAECVGESKLQMSSLSHRTSALQTAYCRCRVGFYQNASDCMPLLNATQPCTALGQCIDGAECAESVNIESVTEMKCTCLRTHYMENQLCFPLINATLGCESSTQCVSGATCEEKSTELSGLDTPRSTCTCKDGYFNKEGLCHPVVNATESCQVGDECVYGAVCKFSGESPNTDDLLENGVCTCSSGFYLEDKRCTPLKNASEDCLFDYQCLQGAMCLRPVFEQTCTCVGGYFQYDKTCKIFVNVSEPCDEKDKCVPNSICTNNAFGEPFCTCLPDFYAKDKRCFPRIAVDLSCERNRTCTVGAFCSPATDTCQCGNDFFPQDTVCLPLVEASKPCDMTEHCVANAVCDKVTRTCRCKLGFFETNGKCKESIDAGDVCPQSGTCTEFAECDTKNTSTCVCNTGFYNHEGDCKELIPAGLPCSRPGQCVTSATCNSTDFTCHCNDGFYIENRKCYPLHFVDETCEEDRHCTEHSACSVGDGSVCKCRPDFYTDKDRRCTHLINVSQKCNTSSQCVRNASCNPWSSLCSCEDGFYEKHGLCFEKIEAEGSCEPSLKSDQCVDNGTCLFNISVSIGTGSALSKGMCKCDTGFYSDFGQCWLSKTHSSPCNESRQCVENAQCSKQQNISPTVKLSSGQCRCIPGFYSDARGYCLELIPAGEVCPETSQCTSNASCSRVTRRCECDTGFYENTKGKCETLIEAGKPCLYDSQCTFNATCPLSTDTSKDNQKCTCETQFYSQNGHCELLKDPGQSCNETRQCVPRSFCSQTSQMCECTSGFYETSQNLCEPLKLVDELCYEDRECIVNASCVNGSCFCDQGFYTELSPRTCTPVKPPNTRCKFSSQCTTHADCLFDIMGNGKCVCRSEYYADSSSATCEKLIPSSRPCLTTVQCTRNSQCLEVASDGISGILDSTTICVCKPDYYETKDGACKDRILIREMCNSTEQCVDFAACSDTPQGHENSGSHGDTNRTPQNFGSKSQVCSCVDGFFGIHGHCLPLLTAGRQCNNTEQCVDNADCSLVYLDIKACTCRKNFYVGESGLCQPKVHTGLPCAESVQCVEKAFCNITGMVGVCECITGYYNNQGLCMERIKAGKVCVPDLTEGSGLDGRDERQCTDFAACVADSDAFSAGGTNTGGRGRCLCEATHYNHEGVCKELIGAGEVRCHSSDMCTLNAECQEPTGICRCLPEFYSNTRLCERRLKVQETCKTTNQCTKNAECSVIKECRCLPKFYDDAGKCFPIIKAGRVCETTHQCTPNSVCTDSSGDSSLAPNNTTECECFPGYYTTASDECELRSKVDEGCLRDGQCVQHAGCIYPGVCKCDRGYYTTSDNQCEPRMPPSQNCMSTHQCTEQSTCVGNLTNPTALKTCKCLADYFPTVDKCLKRIDVGEPCNTTDQCTTHASCDYTVTHDRDAQGKVCQCPDEFYSEQGKCWPRKKPEKECDKTYQCTHNASCIYDVCYCRQSFYHDKAGLCSPRITPGQQCTEAHQCVQNAQCLWHAQYRHSVCLCAENFYNSSSGECFPRVPVDKPCTQSFQCTSNAVCSFSANQTNASTRVEKGLGIPKETEIFRGSDLQLPGFCECEDDFYSLSGRCLARALVKEPCTFSGMCTDQAMCERFSDTCECLLGYFSRMGKCLPQKLSGHRCQSSQECTQNSRCEDVNIAGIETGICVCLADFYNSSGLCFDRIEPGFACANTSQCTENAFCDAASGMCLCENSFFSESGICMMKTPAEDECTETYQCTPNSVCSTSRDVCECLQDFYNSSRLCLQRSNVGMACDSAYECTRNSKCENGTCMCKPDYYVNGHKCRLRHLVRERCNQTHQCTLNAFCDSETKTCRCEQNFYSDIPGVCVARRKTNERCALTHQCVQNAECDQHVSQCLCRAEFYNVSSNHCEGKLLAGAECNETYQCTQDSTCLVSNGVKKSCKCKDSHYEDMGLCRPRIHVDLQSNEKAYDVLCSATHQCVDNAFCDTATRKCQCLPGFYNTTSSLVPAILLGTCVRQLFVGDSCQASFQCAVNSSCDHWMRQCKCVEGFYSNAARLCQQKVKVGEVCNETLECINNAVCRPGTCLGHTSCSRSPAAMICQCENGFYNVGTSCKAVVGVGDICDIDTDKCAINSECVSVSATNASIKPHLDSKVWTRMRPMSVVSTAMTCQCTEDFFAVRNGSVLICEAKKLAGESCWGVGMCVHGAECSSDQGWTCRCISDFYMAADSRLCRRRIPVGQNCSKLDQCVQNADCVEVTVAAGSNSNTSSRAMLAETSAALFSPTSDASSGVIAPVLKSSRSGGIITDLNGRICQCLGEDFYQDEEGICQRRHSPGKSCIKDDECVQKAQCDRTTKRCICQSDFYAASLEVSAISGGAETGRCLKRRKPGMACWSSDQCVAFATCNSTTRLCQCDTGYYNSAGLMCTIQKPPGDSCHMSLECTRHATCQPSGLDESVDVCTCGENYYAELGVCRRRLDPGEKCDKLYQCVRHAHCDPETGMCKCSAQFFNMTGEDGTQIICKALIEPFKSCKRDGTCVENAACVDSVCRCTAGYYARDGQCLPVLLPGSPCDQFDVCQNFSTCDRSTVLGRMVCSCRPGYFANEATCQPALRAGLPCWGRGQCVSGAECRANQGWLCVCGTGFYQDVYGFCYPLKPVWSPCNASHECTSHAQCRAETGANKGENLVSVRHSKRVSHWEVLCRCDVKYSASNGQCLAIAETEDTVTSSSSAPWFVVVAAIVAGLILCLLVFLVCVILYRRRNQKRQPVEDTVSTVSDSGGSVSSSLKPPGPPMAYAVPFYMPPPPSITNSLSEAGQHWTPANSDLVLQYLNGTPRQSLSNDLDVISASMKLDDEEL</sequence>
<accession>A0AAV4JE21</accession>
<keyword evidence="1" id="KW-0245">EGF-like domain</keyword>
<evidence type="ECO:0000313" key="5">
    <source>
        <dbReference type="EMBL" id="GFS20515.1"/>
    </source>
</evidence>
<dbReference type="Pfam" id="PF01683">
    <property type="entry name" value="EB"/>
    <property type="match status" value="13"/>
</dbReference>
<dbReference type="InterPro" id="IPR006150">
    <property type="entry name" value="Cys_repeat_1"/>
</dbReference>
<feature type="domain" description="EGF-like" evidence="4">
    <location>
        <begin position="864"/>
        <end position="901"/>
    </location>
</feature>
<evidence type="ECO:0000256" key="3">
    <source>
        <dbReference type="SAM" id="Phobius"/>
    </source>
</evidence>
<dbReference type="PANTHER" id="PTHR39069">
    <property type="entry name" value="ECDYSONE-INDUCIBLE GENE E1, ISOFORM A"/>
    <property type="match status" value="1"/>
</dbReference>
<comment type="caution">
    <text evidence="5">The sequence shown here is derived from an EMBL/GenBank/DDBJ whole genome shotgun (WGS) entry which is preliminary data.</text>
</comment>
<evidence type="ECO:0000259" key="4">
    <source>
        <dbReference type="PROSITE" id="PS50026"/>
    </source>
</evidence>
<keyword evidence="1" id="KW-1015">Disulfide bond</keyword>
<dbReference type="SMART" id="SM00181">
    <property type="entry name" value="EGF"/>
    <property type="match status" value="58"/>
</dbReference>
<proteinExistence type="predicted"/>
<dbReference type="EMBL" id="BMAT01010123">
    <property type="protein sequence ID" value="GFS20515.1"/>
    <property type="molecule type" value="Genomic_DNA"/>
</dbReference>
<comment type="caution">
    <text evidence="1">Lacks conserved residue(s) required for the propagation of feature annotation.</text>
</comment>
<reference evidence="5 6" key="1">
    <citation type="journal article" date="2021" name="Elife">
        <title>Chloroplast acquisition without the gene transfer in kleptoplastic sea slugs, Plakobranchus ocellatus.</title>
        <authorList>
            <person name="Maeda T."/>
            <person name="Takahashi S."/>
            <person name="Yoshida T."/>
            <person name="Shimamura S."/>
            <person name="Takaki Y."/>
            <person name="Nagai Y."/>
            <person name="Toyoda A."/>
            <person name="Suzuki Y."/>
            <person name="Arimoto A."/>
            <person name="Ishii H."/>
            <person name="Satoh N."/>
            <person name="Nishiyama T."/>
            <person name="Hasebe M."/>
            <person name="Maruyama T."/>
            <person name="Minagawa J."/>
            <person name="Obokata J."/>
            <person name="Shigenobu S."/>
        </authorList>
    </citation>
    <scope>NUCLEOTIDE SEQUENCE [LARGE SCALE GENOMIC DNA]</scope>
</reference>
<name>A0AAV4JE21_9GAST</name>
<feature type="transmembrane region" description="Helical" evidence="3">
    <location>
        <begin position="3625"/>
        <end position="3650"/>
    </location>
</feature>
<dbReference type="InterPro" id="IPR000742">
    <property type="entry name" value="EGF"/>
</dbReference>
<feature type="domain" description="EGF-like" evidence="4">
    <location>
        <begin position="371"/>
        <end position="410"/>
    </location>
</feature>
<evidence type="ECO:0000256" key="2">
    <source>
        <dbReference type="SAM" id="MobiDB-lite"/>
    </source>
</evidence>
<dbReference type="PROSITE" id="PS01186">
    <property type="entry name" value="EGF_2"/>
    <property type="match status" value="12"/>
</dbReference>
<gene>
    <name evidence="5" type="ORF">ElyMa_005058200</name>
</gene>
<feature type="domain" description="EGF-like" evidence="4">
    <location>
        <begin position="3460"/>
        <end position="3501"/>
    </location>
</feature>
<dbReference type="SMART" id="SM00289">
    <property type="entry name" value="WR1"/>
    <property type="match status" value="27"/>
</dbReference>
<feature type="compositionally biased region" description="Low complexity" evidence="2">
    <location>
        <begin position="3662"/>
        <end position="3677"/>
    </location>
</feature>
<keyword evidence="3" id="KW-1133">Transmembrane helix</keyword>
<dbReference type="PANTHER" id="PTHR39069:SF8">
    <property type="entry name" value="FI17111P1"/>
    <property type="match status" value="1"/>
</dbReference>
<dbReference type="Gene3D" id="2.90.20.10">
    <property type="entry name" value="Plasmodium vivax P25 domain"/>
    <property type="match status" value="1"/>
</dbReference>
<dbReference type="PROSITE" id="PS50026">
    <property type="entry name" value="EGF_3"/>
    <property type="match status" value="3"/>
</dbReference>
<protein>
    <submittedName>
        <fullName evidence="5">Multiple epidermal growth factor-like domains protein 6</fullName>
    </submittedName>
</protein>
<evidence type="ECO:0000256" key="1">
    <source>
        <dbReference type="PROSITE-ProRule" id="PRU00076"/>
    </source>
</evidence>
<feature type="disulfide bond" evidence="1">
    <location>
        <begin position="3470"/>
        <end position="3487"/>
    </location>
</feature>
<keyword evidence="3" id="KW-0812">Transmembrane</keyword>
<organism evidence="5 6">
    <name type="scientific">Elysia marginata</name>
    <dbReference type="NCBI Taxonomy" id="1093978"/>
    <lineage>
        <taxon>Eukaryota</taxon>
        <taxon>Metazoa</taxon>
        <taxon>Spiralia</taxon>
        <taxon>Lophotrochozoa</taxon>
        <taxon>Mollusca</taxon>
        <taxon>Gastropoda</taxon>
        <taxon>Heterobranchia</taxon>
        <taxon>Euthyneura</taxon>
        <taxon>Panpulmonata</taxon>
        <taxon>Sacoglossa</taxon>
        <taxon>Placobranchoidea</taxon>
        <taxon>Plakobranchidae</taxon>
        <taxon>Elysia</taxon>
    </lineage>
</organism>
<dbReference type="Proteomes" id="UP000762676">
    <property type="component" value="Unassembled WGS sequence"/>
</dbReference>
<evidence type="ECO:0000313" key="6">
    <source>
        <dbReference type="Proteomes" id="UP000762676"/>
    </source>
</evidence>